<keyword evidence="2 3" id="KW-0560">Oxidoreductase</keyword>
<dbReference type="PANTHER" id="PTHR34557">
    <property type="entry name" value="PHYTOCHROMOBILIN:FERREDOXIN OXIDOREDUCTASE, CHLOROPLASTIC"/>
    <property type="match status" value="1"/>
</dbReference>
<keyword evidence="4" id="KW-1185">Reference proteome</keyword>
<protein>
    <submittedName>
        <fullName evidence="3">15,16-dihydrobiliverdin:ferredoxin oxidoreductase</fullName>
        <ecNumber evidence="3">1.3.7.2</ecNumber>
    </submittedName>
</protein>
<organism evidence="3 4">
    <name type="scientific">Microcoleus asticus IPMA8</name>
    <dbReference type="NCBI Taxonomy" id="2563858"/>
    <lineage>
        <taxon>Bacteria</taxon>
        <taxon>Bacillati</taxon>
        <taxon>Cyanobacteriota</taxon>
        <taxon>Cyanophyceae</taxon>
        <taxon>Oscillatoriophycideae</taxon>
        <taxon>Oscillatoriales</taxon>
        <taxon>Microcoleaceae</taxon>
        <taxon>Microcoleus</taxon>
        <taxon>Microcoleus asticus</taxon>
    </lineage>
</organism>
<gene>
    <name evidence="3" type="primary">pebA_3</name>
    <name evidence="3" type="ORF">E5S67_01601</name>
</gene>
<accession>A0ABX2CTZ7</accession>
<comment type="similarity">
    <text evidence="1">Belongs to the HY2 family.</text>
</comment>
<dbReference type="GO" id="GO:0050617">
    <property type="term" value="F:15,16-dihydrobiliverdin:ferredoxin oxidoreductase activity"/>
    <property type="evidence" value="ECO:0007669"/>
    <property type="project" value="UniProtKB-EC"/>
</dbReference>
<name>A0ABX2CTZ7_9CYAN</name>
<dbReference type="Pfam" id="PF05996">
    <property type="entry name" value="Fe_bilin_red"/>
    <property type="match status" value="1"/>
</dbReference>
<comment type="caution">
    <text evidence="3">The sequence shown here is derived from an EMBL/GenBank/DDBJ whole genome shotgun (WGS) entry which is preliminary data.</text>
</comment>
<sequence>MICKVAPFPPGWKSQRARENPRYYPQLVLRMPAIAKSRYTYIDAGASAQVFNCVIYPSHNYDLPLLGIDLLSFCKKKIWVFLDFQPLFRDEAYIAKYVQHLESLRDKYHDLSQNL</sequence>
<dbReference type="EC" id="1.3.7.2" evidence="3"/>
<evidence type="ECO:0000256" key="1">
    <source>
        <dbReference type="ARBA" id="ARBA00006908"/>
    </source>
</evidence>
<dbReference type="InterPro" id="IPR009249">
    <property type="entry name" value="Ferredoxin-dep_bilin_Rdtase"/>
</dbReference>
<evidence type="ECO:0000313" key="3">
    <source>
        <dbReference type="EMBL" id="NQE33879.1"/>
    </source>
</evidence>
<evidence type="ECO:0000313" key="4">
    <source>
        <dbReference type="Proteomes" id="UP000702425"/>
    </source>
</evidence>
<dbReference type="Gene3D" id="3.40.1500.20">
    <property type="match status" value="1"/>
</dbReference>
<dbReference type="PANTHER" id="PTHR34557:SF1">
    <property type="entry name" value="PHYTOCHROMOBILIN:FERREDOXIN OXIDOREDUCTASE, CHLOROPLASTIC"/>
    <property type="match status" value="1"/>
</dbReference>
<dbReference type="Proteomes" id="UP000702425">
    <property type="component" value="Unassembled WGS sequence"/>
</dbReference>
<reference evidence="3 4" key="1">
    <citation type="journal article" date="2020" name="Sci. Rep.">
        <title>A novel cyanobacterial geosmin producer, revising GeoA distribution and dispersion patterns in Bacteria.</title>
        <authorList>
            <person name="Churro C."/>
            <person name="Semedo-Aguiar A.P."/>
            <person name="Silva A.D."/>
            <person name="Pereira-Leal J.B."/>
            <person name="Leite R.B."/>
        </authorList>
    </citation>
    <scope>NUCLEOTIDE SEQUENCE [LARGE SCALE GENOMIC DNA]</scope>
    <source>
        <strain evidence="3 4">IPMA8</strain>
    </source>
</reference>
<dbReference type="EMBL" id="SRRZ01000021">
    <property type="protein sequence ID" value="NQE33879.1"/>
    <property type="molecule type" value="Genomic_DNA"/>
</dbReference>
<evidence type="ECO:0000256" key="2">
    <source>
        <dbReference type="ARBA" id="ARBA00023002"/>
    </source>
</evidence>
<proteinExistence type="inferred from homology"/>